<comment type="similarity">
    <text evidence="1 4">Belongs to the acyl-CoA dehydrogenase family.</text>
</comment>
<dbReference type="InterPro" id="IPR041504">
    <property type="entry name" value="AidB_N"/>
</dbReference>
<dbReference type="InterPro" id="IPR006091">
    <property type="entry name" value="Acyl-CoA_Oxase/DH_mid-dom"/>
</dbReference>
<evidence type="ECO:0000256" key="3">
    <source>
        <dbReference type="ARBA" id="ARBA00022827"/>
    </source>
</evidence>
<evidence type="ECO:0000259" key="5">
    <source>
        <dbReference type="Pfam" id="PF00441"/>
    </source>
</evidence>
<evidence type="ECO:0000259" key="7">
    <source>
        <dbReference type="Pfam" id="PF18158"/>
    </source>
</evidence>
<proteinExistence type="inferred from homology"/>
<protein>
    <submittedName>
        <fullName evidence="9">Alkylation response protein AidB-like acyl-CoA dehydrogenase</fullName>
    </submittedName>
</protein>
<evidence type="ECO:0000256" key="2">
    <source>
        <dbReference type="ARBA" id="ARBA00022630"/>
    </source>
</evidence>
<dbReference type="Gene3D" id="1.20.140.10">
    <property type="entry name" value="Butyryl-CoA Dehydrogenase, subunit A, domain 3"/>
    <property type="match status" value="1"/>
</dbReference>
<keyword evidence="3 4" id="KW-0274">FAD</keyword>
<evidence type="ECO:0000256" key="4">
    <source>
        <dbReference type="RuleBase" id="RU362125"/>
    </source>
</evidence>
<dbReference type="SUPFAM" id="SSF47203">
    <property type="entry name" value="Acyl-CoA dehydrogenase C-terminal domain-like"/>
    <property type="match status" value="1"/>
</dbReference>
<dbReference type="InterPro" id="IPR036250">
    <property type="entry name" value="AcylCo_DH-like_C"/>
</dbReference>
<dbReference type="Pfam" id="PF02770">
    <property type="entry name" value="Acyl-CoA_dh_M"/>
    <property type="match status" value="1"/>
</dbReference>
<reference evidence="9 10" key="1">
    <citation type="submission" date="2019-03" db="EMBL/GenBank/DDBJ databases">
        <title>Genomic Encyclopedia of Type Strains, Phase IV (KMG-IV): sequencing the most valuable type-strain genomes for metagenomic binning, comparative biology and taxonomic classification.</title>
        <authorList>
            <person name="Goeker M."/>
        </authorList>
    </citation>
    <scope>NUCLEOTIDE SEQUENCE [LARGE SCALE GENOMIC DNA]</scope>
    <source>
        <strain evidence="9 10">DSM 21667</strain>
    </source>
</reference>
<dbReference type="InterPro" id="IPR052904">
    <property type="entry name" value="Acyl-CoA_dehydrogenase-like"/>
</dbReference>
<dbReference type="Pfam" id="PF18158">
    <property type="entry name" value="AidB_N"/>
    <property type="match status" value="1"/>
</dbReference>
<keyword evidence="4" id="KW-0560">Oxidoreductase</keyword>
<name>A0A4R6Z9K1_9GAMM</name>
<feature type="domain" description="Adaptive response protein AidB N-terminal" evidence="7">
    <location>
        <begin position="11"/>
        <end position="158"/>
    </location>
</feature>
<dbReference type="Gene3D" id="6.10.250.600">
    <property type="match status" value="1"/>
</dbReference>
<evidence type="ECO:0000259" key="8">
    <source>
        <dbReference type="Pfam" id="PF22217"/>
    </source>
</evidence>
<comment type="caution">
    <text evidence="9">The sequence shown here is derived from an EMBL/GenBank/DDBJ whole genome shotgun (WGS) entry which is preliminary data.</text>
</comment>
<evidence type="ECO:0000259" key="6">
    <source>
        <dbReference type="Pfam" id="PF02770"/>
    </source>
</evidence>
<dbReference type="PANTHER" id="PTHR42707">
    <property type="entry name" value="ACYL-COA DEHYDROGENASE"/>
    <property type="match status" value="1"/>
</dbReference>
<keyword evidence="2 4" id="KW-0285">Flavoprotein</keyword>
<dbReference type="OrthoDB" id="9771038at2"/>
<sequence>MSFVQAAAELGNQYRDDRVLRSHLQRCLPAPMRDSIAPELDELGAHAALAWQRERGRSACEPQLTPWDSQGNRIDRIELTPAWIESRGLAARLGLVAAGHEDTYAQHGRTHQFALVYLHHVASAFFTCPLAMTDGAATCIKAAANTELLARAWPRWLSRDPEQFWISGQWMTETPGGSDVGNSETEARQDATGQWRLYGRKWFTSAVQADTALALARPAGAGPGAESLSLFYLEPRDAQGRWQGVQINRLKPKLGTRELPSAETELVGIAGTPVNGIGHGVRSIAPMLNVTRSWNAVCAIATLRRALALARDYATRRRAFGKLLAEQPLHQATLADLQADFEAAFQLTFEVVGLLGRAQHDQASDDERLLLRLLTPLAKLWTGKLAVAITSEAIECFGGAGYIEDSGLPQLLRDAQVLPIWEGTTNVLSLDVLRVLRQPAALDSWRRALDRLLDAVGAAELKNAAAAVRTQAMSLPTAIAALAAEPARLEAAAREIALALARHFAAALLLRQGDWSLRHEGDPRTAAAARRFIGRSRAAMLDRYDDAALLVLER</sequence>
<dbReference type="Pfam" id="PF22217">
    <property type="entry name" value="ACDH-11_C"/>
    <property type="match status" value="1"/>
</dbReference>
<dbReference type="SUPFAM" id="SSF56645">
    <property type="entry name" value="Acyl-CoA dehydrogenase NM domain-like"/>
    <property type="match status" value="1"/>
</dbReference>
<comment type="cofactor">
    <cofactor evidence="4">
        <name>FAD</name>
        <dbReference type="ChEBI" id="CHEBI:57692"/>
    </cofactor>
</comment>
<accession>A0A4R6Z9K1</accession>
<dbReference type="AlphaFoldDB" id="A0A4R6Z9K1"/>
<feature type="domain" description="Acyl-CoA dehydrogenase/oxidase C-terminal" evidence="5">
    <location>
        <begin position="278"/>
        <end position="435"/>
    </location>
</feature>
<organism evidence="9 10">
    <name type="scientific">Tahibacter aquaticus</name>
    <dbReference type="NCBI Taxonomy" id="520092"/>
    <lineage>
        <taxon>Bacteria</taxon>
        <taxon>Pseudomonadati</taxon>
        <taxon>Pseudomonadota</taxon>
        <taxon>Gammaproteobacteria</taxon>
        <taxon>Lysobacterales</taxon>
        <taxon>Rhodanobacteraceae</taxon>
        <taxon>Tahibacter</taxon>
    </lineage>
</organism>
<dbReference type="Pfam" id="PF00441">
    <property type="entry name" value="Acyl-CoA_dh_1"/>
    <property type="match status" value="1"/>
</dbReference>
<evidence type="ECO:0000313" key="9">
    <source>
        <dbReference type="EMBL" id="TDR48583.1"/>
    </source>
</evidence>
<dbReference type="InterPro" id="IPR009075">
    <property type="entry name" value="AcylCo_DH/oxidase_C"/>
</dbReference>
<dbReference type="Proteomes" id="UP000295293">
    <property type="component" value="Unassembled WGS sequence"/>
</dbReference>
<evidence type="ECO:0000313" key="10">
    <source>
        <dbReference type="Proteomes" id="UP000295293"/>
    </source>
</evidence>
<evidence type="ECO:0000256" key="1">
    <source>
        <dbReference type="ARBA" id="ARBA00009347"/>
    </source>
</evidence>
<dbReference type="InterPro" id="IPR053998">
    <property type="entry name" value="ACDH-11_C"/>
</dbReference>
<feature type="domain" description="Acyl-CoA oxidase/dehydrogenase middle" evidence="6">
    <location>
        <begin position="169"/>
        <end position="266"/>
    </location>
</feature>
<gene>
    <name evidence="9" type="ORF">DFR29_101203</name>
</gene>
<dbReference type="InterPro" id="IPR009100">
    <property type="entry name" value="AcylCoA_DH/oxidase_NM_dom_sf"/>
</dbReference>
<keyword evidence="10" id="KW-1185">Reference proteome</keyword>
<dbReference type="RefSeq" id="WP_133816705.1">
    <property type="nucleotide sequence ID" value="NZ_SNZH01000001.1"/>
</dbReference>
<dbReference type="Gene3D" id="2.40.110.20">
    <property type="match status" value="1"/>
</dbReference>
<dbReference type="PANTHER" id="PTHR42707:SF2">
    <property type="entry name" value="ACD11 DEHYDROGENASE"/>
    <property type="match status" value="1"/>
</dbReference>
<feature type="domain" description="Acyl-CoA dehydrogenase 11-like C-terminal" evidence="8">
    <location>
        <begin position="441"/>
        <end position="533"/>
    </location>
</feature>
<dbReference type="GO" id="GO:0003995">
    <property type="term" value="F:acyl-CoA dehydrogenase activity"/>
    <property type="evidence" value="ECO:0007669"/>
    <property type="project" value="TreeGrafter"/>
</dbReference>
<dbReference type="EMBL" id="SNZH01000001">
    <property type="protein sequence ID" value="TDR48583.1"/>
    <property type="molecule type" value="Genomic_DNA"/>
</dbReference>